<sequence length="127" mass="14183">MHSWTIHLPPPGIQRHPAVLVPERFSFWAFLFGPFWLFRHRCWLAGIGALVAMVLAGLSPAPLDAALPLALAILLGLHGHDLRRWTLERRGMPASHVVLGRDEDTALLRATSQDEDLLRIFAARVTP</sequence>
<reference evidence="2 3" key="1">
    <citation type="submission" date="2021-05" db="EMBL/GenBank/DDBJ databases">
        <title>Roseococcus sp. XZZS9, whole genome shotgun sequencing project.</title>
        <authorList>
            <person name="Zhao G."/>
            <person name="Shen L."/>
        </authorList>
    </citation>
    <scope>NUCLEOTIDE SEQUENCE [LARGE SCALE GENOMIC DNA]</scope>
    <source>
        <strain evidence="2 3">XZZS9</strain>
    </source>
</reference>
<dbReference type="RefSeq" id="WP_213668834.1">
    <property type="nucleotide sequence ID" value="NZ_JAHCDA010000001.1"/>
</dbReference>
<dbReference type="EMBL" id="JAHCDA010000001">
    <property type="protein sequence ID" value="MBS7810199.1"/>
    <property type="molecule type" value="Genomic_DNA"/>
</dbReference>
<protein>
    <submittedName>
        <fullName evidence="2">DUF2628 domain-containing protein</fullName>
    </submittedName>
</protein>
<keyword evidence="3" id="KW-1185">Reference proteome</keyword>
<organism evidence="2 3">
    <name type="scientific">Roseococcus pinisoli</name>
    <dbReference type="NCBI Taxonomy" id="2835040"/>
    <lineage>
        <taxon>Bacteria</taxon>
        <taxon>Pseudomonadati</taxon>
        <taxon>Pseudomonadota</taxon>
        <taxon>Alphaproteobacteria</taxon>
        <taxon>Acetobacterales</taxon>
        <taxon>Roseomonadaceae</taxon>
        <taxon>Roseococcus</taxon>
    </lineage>
</organism>
<dbReference type="InterPro" id="IPR024399">
    <property type="entry name" value="DUF2628"/>
</dbReference>
<evidence type="ECO:0000313" key="2">
    <source>
        <dbReference type="EMBL" id="MBS7810199.1"/>
    </source>
</evidence>
<name>A0ABS5Q913_9PROT</name>
<keyword evidence="1" id="KW-0472">Membrane</keyword>
<keyword evidence="1" id="KW-1133">Transmembrane helix</keyword>
<dbReference type="Proteomes" id="UP000766336">
    <property type="component" value="Unassembled WGS sequence"/>
</dbReference>
<comment type="caution">
    <text evidence="2">The sequence shown here is derived from an EMBL/GenBank/DDBJ whole genome shotgun (WGS) entry which is preliminary data.</text>
</comment>
<accession>A0ABS5Q913</accession>
<evidence type="ECO:0000313" key="3">
    <source>
        <dbReference type="Proteomes" id="UP000766336"/>
    </source>
</evidence>
<dbReference type="Pfam" id="PF10947">
    <property type="entry name" value="DUF2628"/>
    <property type="match status" value="1"/>
</dbReference>
<evidence type="ECO:0000256" key="1">
    <source>
        <dbReference type="SAM" id="Phobius"/>
    </source>
</evidence>
<gene>
    <name evidence="2" type="ORF">KHU32_04565</name>
</gene>
<keyword evidence="1" id="KW-0812">Transmembrane</keyword>
<proteinExistence type="predicted"/>
<feature type="transmembrane region" description="Helical" evidence="1">
    <location>
        <begin position="42"/>
        <end position="59"/>
    </location>
</feature>